<dbReference type="PROSITE" id="PS50188">
    <property type="entry name" value="B302_SPRY"/>
    <property type="match status" value="1"/>
</dbReference>
<reference evidence="3" key="1">
    <citation type="submission" date="2013-12" db="EMBL/GenBank/DDBJ databases">
        <authorList>
            <person name="Aslett M."/>
        </authorList>
    </citation>
    <scope>NUCLEOTIDE SEQUENCE [LARGE SCALE GENOMIC DNA]</scope>
    <source>
        <strain evidence="3">Lindley</strain>
    </source>
</reference>
<accession>A0A183C2S5</accession>
<dbReference type="Proteomes" id="UP000050741">
    <property type="component" value="Unassembled WGS sequence"/>
</dbReference>
<dbReference type="SUPFAM" id="SSF49899">
    <property type="entry name" value="Concanavalin A-like lectins/glucanases"/>
    <property type="match status" value="1"/>
</dbReference>
<reference evidence="3" key="2">
    <citation type="submission" date="2014-05" db="EMBL/GenBank/DDBJ databases">
        <title>The genome and life-stage specific transcriptomes of Globodera pallida elucidate key aspects of plant parasitism by a cyst nematode.</title>
        <authorList>
            <person name="Cotton J.A."/>
            <person name="Lilley C.J."/>
            <person name="Jones L.M."/>
            <person name="Kikuchi T."/>
            <person name="Reid A.J."/>
            <person name="Thorpe P."/>
            <person name="Tsai I.J."/>
            <person name="Beasley H."/>
            <person name="Blok V."/>
            <person name="Cock P.J.A."/>
            <person name="Van den Akker S.E."/>
            <person name="Holroyd N."/>
            <person name="Hunt M."/>
            <person name="Mantelin S."/>
            <person name="Naghra H."/>
            <person name="Pain A."/>
            <person name="Palomares-Rius J.E."/>
            <person name="Zarowiecki M."/>
            <person name="Berriman M."/>
            <person name="Jones J.T."/>
            <person name="Urwin P.E."/>
        </authorList>
    </citation>
    <scope>NUCLEOTIDE SEQUENCE [LARGE SCALE GENOMIC DNA]</scope>
    <source>
        <strain evidence="3">Lindley</strain>
    </source>
</reference>
<dbReference type="Gene3D" id="2.60.120.920">
    <property type="match status" value="1"/>
</dbReference>
<dbReference type="AlphaFoldDB" id="A0A183C2S5"/>
<dbReference type="InterPro" id="IPR013320">
    <property type="entry name" value="ConA-like_dom_sf"/>
</dbReference>
<organism evidence="3 4">
    <name type="scientific">Globodera pallida</name>
    <name type="common">Potato cyst nematode worm</name>
    <name type="synonym">Heterodera pallida</name>
    <dbReference type="NCBI Taxonomy" id="36090"/>
    <lineage>
        <taxon>Eukaryota</taxon>
        <taxon>Metazoa</taxon>
        <taxon>Ecdysozoa</taxon>
        <taxon>Nematoda</taxon>
        <taxon>Chromadorea</taxon>
        <taxon>Rhabditida</taxon>
        <taxon>Tylenchina</taxon>
        <taxon>Tylenchomorpha</taxon>
        <taxon>Tylenchoidea</taxon>
        <taxon>Heteroderidae</taxon>
        <taxon>Heteroderinae</taxon>
        <taxon>Globodera</taxon>
    </lineage>
</organism>
<reference evidence="4" key="3">
    <citation type="submission" date="2016-06" db="UniProtKB">
        <authorList>
            <consortium name="WormBaseParasite"/>
        </authorList>
    </citation>
    <scope>IDENTIFICATION</scope>
</reference>
<sequence>MNSLRFWGKKRSREQTEAKNRNVQQQAEEASRNISKNEVEKKALHAKTAVIELEEYQKLVNALQTNIVGLEQNQQNLHKLVAALNEKAAKCVESERVEQMELELKEETNRKLEELGHFEKGINQLKGELIAKMEQHQKEQQQKMEQRQKEQQQKMEEYEKEQQLKMEQHQQEQQQKMEEYKKEQQLKMEQHQQEQQQKMEQRQKEQQQKMEQRQKEQQQKMEEYKKEQQLKMEQHQQEQQQKMEQRQKEQQQKMEEYKKEQQLKMEQHQQQQQQKMEQHQQEQQLNTDAFTEAQKGNVEHFSLLRAKTDELERKQKADQEEHRAKIDEVVVQNIAEAKVAAELEHQQLVNEHNTLQPKMEQYQNKQQQTIDELQKTVAVFNGNGIVLTHQNRWDSAACHEKLTLIGPDQLIVQHNGGRSLMRSVFAERPIPKGNFGIFYYEVKMFGQGYVFFIGLATKTMPLGGYVGENAGTYAYDSLGKLWGHAVDGCRQDHKSGRPYIEGMPAFRCGTVVGCGVDLATRQIIYTLNGQRLDTAGLFVAFAADLFPCVTLCMARDKIEANFGPDFKYKF</sequence>
<name>A0A183C2S5_GLOPA</name>
<feature type="region of interest" description="Disordered" evidence="1">
    <location>
        <begin position="1"/>
        <end position="34"/>
    </location>
</feature>
<dbReference type="InterPro" id="IPR001870">
    <property type="entry name" value="B30.2/SPRY"/>
</dbReference>
<proteinExistence type="predicted"/>
<dbReference type="WBParaSite" id="GPLIN_000716900">
    <property type="protein sequence ID" value="GPLIN_000716900"/>
    <property type="gene ID" value="GPLIN_000716900"/>
</dbReference>
<dbReference type="InterPro" id="IPR043136">
    <property type="entry name" value="B30.2/SPRY_sf"/>
</dbReference>
<evidence type="ECO:0000313" key="3">
    <source>
        <dbReference type="Proteomes" id="UP000050741"/>
    </source>
</evidence>
<feature type="domain" description="B30.2/SPRY" evidence="2">
    <location>
        <begin position="371"/>
        <end position="567"/>
    </location>
</feature>
<feature type="compositionally biased region" description="Basic and acidic residues" evidence="1">
    <location>
        <begin position="134"/>
        <end position="267"/>
    </location>
</feature>
<keyword evidence="3" id="KW-1185">Reference proteome</keyword>
<dbReference type="CDD" id="cd12885">
    <property type="entry name" value="SPRY_RanBP_like"/>
    <property type="match status" value="1"/>
</dbReference>
<evidence type="ECO:0000259" key="2">
    <source>
        <dbReference type="PROSITE" id="PS50188"/>
    </source>
</evidence>
<evidence type="ECO:0000313" key="4">
    <source>
        <dbReference type="WBParaSite" id="GPLIN_000716900"/>
    </source>
</evidence>
<feature type="region of interest" description="Disordered" evidence="1">
    <location>
        <begin position="134"/>
        <end position="284"/>
    </location>
</feature>
<dbReference type="InterPro" id="IPR044736">
    <property type="entry name" value="Gid1/RanBPM/SPLA_SPRY"/>
</dbReference>
<dbReference type="SMART" id="SM00449">
    <property type="entry name" value="SPRY"/>
    <property type="match status" value="1"/>
</dbReference>
<feature type="compositionally biased region" description="Low complexity" evidence="1">
    <location>
        <begin position="268"/>
        <end position="284"/>
    </location>
</feature>
<evidence type="ECO:0000256" key="1">
    <source>
        <dbReference type="SAM" id="MobiDB-lite"/>
    </source>
</evidence>
<dbReference type="InterPro" id="IPR003877">
    <property type="entry name" value="SPRY_dom"/>
</dbReference>
<dbReference type="Pfam" id="PF00622">
    <property type="entry name" value="SPRY"/>
    <property type="match status" value="1"/>
</dbReference>
<protein>
    <submittedName>
        <fullName evidence="4">B30.2/SPRY domain-containing protein</fullName>
    </submittedName>
</protein>